<protein>
    <recommendedName>
        <fullName evidence="11">8-oxo-dGTP diphosphatase</fullName>
        <ecNumber evidence="11">3.6.1.55</ecNumber>
    </recommendedName>
</protein>
<dbReference type="GO" id="GO:0006281">
    <property type="term" value="P:DNA repair"/>
    <property type="evidence" value="ECO:0007669"/>
    <property type="project" value="UniProtKB-KW"/>
</dbReference>
<evidence type="ECO:0000256" key="10">
    <source>
        <dbReference type="ARBA" id="ARBA00035861"/>
    </source>
</evidence>
<dbReference type="InterPro" id="IPR047127">
    <property type="entry name" value="MutT-like"/>
</dbReference>
<dbReference type="GO" id="GO:0008413">
    <property type="term" value="F:8-oxo-7,8-dihydroguanosine triphosphate pyrophosphatase activity"/>
    <property type="evidence" value="ECO:0007669"/>
    <property type="project" value="TreeGrafter"/>
</dbReference>
<evidence type="ECO:0000256" key="4">
    <source>
        <dbReference type="ARBA" id="ARBA00022705"/>
    </source>
</evidence>
<dbReference type="InterPro" id="IPR015797">
    <property type="entry name" value="NUDIX_hydrolase-like_dom_sf"/>
</dbReference>
<name>A0A9D1V8C5_9FIRM</name>
<proteinExistence type="inferred from homology"/>
<dbReference type="Gene3D" id="3.90.79.10">
    <property type="entry name" value="Nucleoside Triphosphate Pyrophosphohydrolase"/>
    <property type="match status" value="1"/>
</dbReference>
<comment type="similarity">
    <text evidence="2">Belongs to the Nudix hydrolase family.</text>
</comment>
<reference evidence="13" key="2">
    <citation type="submission" date="2021-04" db="EMBL/GenBank/DDBJ databases">
        <authorList>
            <person name="Gilroy R."/>
        </authorList>
    </citation>
    <scope>NUCLEOTIDE SEQUENCE</scope>
    <source>
        <strain evidence="13">811</strain>
    </source>
</reference>
<dbReference type="InterPro" id="IPR000086">
    <property type="entry name" value="NUDIX_hydrolase_dom"/>
</dbReference>
<evidence type="ECO:0000256" key="3">
    <source>
        <dbReference type="ARBA" id="ARBA00022457"/>
    </source>
</evidence>
<evidence type="ECO:0000256" key="8">
    <source>
        <dbReference type="ARBA" id="ARBA00022842"/>
    </source>
</evidence>
<dbReference type="SUPFAM" id="SSF55811">
    <property type="entry name" value="Nudix"/>
    <property type="match status" value="1"/>
</dbReference>
<reference evidence="13" key="1">
    <citation type="journal article" date="2021" name="PeerJ">
        <title>Extensive microbial diversity within the chicken gut microbiome revealed by metagenomics and culture.</title>
        <authorList>
            <person name="Gilroy R."/>
            <person name="Ravi A."/>
            <person name="Getino M."/>
            <person name="Pursley I."/>
            <person name="Horton D.L."/>
            <person name="Alikhan N.F."/>
            <person name="Baker D."/>
            <person name="Gharbi K."/>
            <person name="Hall N."/>
            <person name="Watson M."/>
            <person name="Adriaenssens E.M."/>
            <person name="Foster-Nyarko E."/>
            <person name="Jarju S."/>
            <person name="Secka A."/>
            <person name="Antonio M."/>
            <person name="Oren A."/>
            <person name="Chaudhuri R.R."/>
            <person name="La Ragione R."/>
            <person name="Hildebrand F."/>
            <person name="Pallen M.J."/>
        </authorList>
    </citation>
    <scope>NUCLEOTIDE SEQUENCE</scope>
    <source>
        <strain evidence="13">811</strain>
    </source>
</reference>
<dbReference type="PANTHER" id="PTHR47707:SF1">
    <property type="entry name" value="NUDIX HYDROLASE FAMILY PROTEIN"/>
    <property type="match status" value="1"/>
</dbReference>
<evidence type="ECO:0000313" key="13">
    <source>
        <dbReference type="EMBL" id="HIX07649.1"/>
    </source>
</evidence>
<evidence type="ECO:0000256" key="5">
    <source>
        <dbReference type="ARBA" id="ARBA00022723"/>
    </source>
</evidence>
<evidence type="ECO:0000313" key="14">
    <source>
        <dbReference type="Proteomes" id="UP000824204"/>
    </source>
</evidence>
<dbReference type="EMBL" id="DXFX01000054">
    <property type="protein sequence ID" value="HIX07649.1"/>
    <property type="molecule type" value="Genomic_DNA"/>
</dbReference>
<evidence type="ECO:0000256" key="9">
    <source>
        <dbReference type="ARBA" id="ARBA00023204"/>
    </source>
</evidence>
<dbReference type="GO" id="GO:0044716">
    <property type="term" value="F:8-oxo-GDP phosphatase activity"/>
    <property type="evidence" value="ECO:0007669"/>
    <property type="project" value="TreeGrafter"/>
</dbReference>
<evidence type="ECO:0000256" key="7">
    <source>
        <dbReference type="ARBA" id="ARBA00022801"/>
    </source>
</evidence>
<keyword evidence="8" id="KW-0460">Magnesium</keyword>
<accession>A0A9D1V8C5</accession>
<feature type="domain" description="Nudix hydrolase" evidence="12">
    <location>
        <begin position="2"/>
        <end position="128"/>
    </location>
</feature>
<dbReference type="GO" id="GO:0035539">
    <property type="term" value="F:8-oxo-7,8-dihydrodeoxyguanosine triphosphate pyrophosphatase activity"/>
    <property type="evidence" value="ECO:0007669"/>
    <property type="project" value="UniProtKB-EC"/>
</dbReference>
<organism evidence="13 14">
    <name type="scientific">Candidatus Borkfalkia faecipullorum</name>
    <dbReference type="NCBI Taxonomy" id="2838510"/>
    <lineage>
        <taxon>Bacteria</taxon>
        <taxon>Bacillati</taxon>
        <taxon>Bacillota</taxon>
        <taxon>Clostridia</taxon>
        <taxon>Christensenellales</taxon>
        <taxon>Christensenellaceae</taxon>
        <taxon>Candidatus Borkfalkia</taxon>
    </lineage>
</organism>
<gene>
    <name evidence="13" type="ORF">H9741_04195</name>
</gene>
<dbReference type="AlphaFoldDB" id="A0A9D1V8C5"/>
<evidence type="ECO:0000256" key="11">
    <source>
        <dbReference type="ARBA" id="ARBA00038905"/>
    </source>
</evidence>
<keyword evidence="9" id="KW-0234">DNA repair</keyword>
<evidence type="ECO:0000256" key="1">
    <source>
        <dbReference type="ARBA" id="ARBA00001946"/>
    </source>
</evidence>
<dbReference type="PANTHER" id="PTHR47707">
    <property type="entry name" value="8-OXO-DGTP DIPHOSPHATASE"/>
    <property type="match status" value="1"/>
</dbReference>
<evidence type="ECO:0000256" key="6">
    <source>
        <dbReference type="ARBA" id="ARBA00022763"/>
    </source>
</evidence>
<dbReference type="GO" id="GO:0006260">
    <property type="term" value="P:DNA replication"/>
    <property type="evidence" value="ECO:0007669"/>
    <property type="project" value="UniProtKB-KW"/>
</dbReference>
<keyword evidence="4" id="KW-0235">DNA replication</keyword>
<comment type="cofactor">
    <cofactor evidence="1">
        <name>Mg(2+)</name>
        <dbReference type="ChEBI" id="CHEBI:18420"/>
    </cofactor>
</comment>
<dbReference type="GO" id="GO:0044715">
    <property type="term" value="F:8-oxo-dGDP phosphatase activity"/>
    <property type="evidence" value="ECO:0007669"/>
    <property type="project" value="TreeGrafter"/>
</dbReference>
<evidence type="ECO:0000256" key="2">
    <source>
        <dbReference type="ARBA" id="ARBA00005582"/>
    </source>
</evidence>
<sequence length="136" mass="15420">MKKHLQVVGAVIVQGGKVLAAKRGESKYPYVAHKYEFVGGKIEAGESEESALVREVREELKADVRVLSPFLEIHHEYPDFCITLYTFLCEFLSGFTCTEHEALRFLSADELHEEEWAPADVPAVQKLKELLRGDKQ</sequence>
<dbReference type="Proteomes" id="UP000824204">
    <property type="component" value="Unassembled WGS sequence"/>
</dbReference>
<dbReference type="Pfam" id="PF00293">
    <property type="entry name" value="NUDIX"/>
    <property type="match status" value="1"/>
</dbReference>
<dbReference type="EC" id="3.6.1.55" evidence="11"/>
<evidence type="ECO:0000259" key="12">
    <source>
        <dbReference type="PROSITE" id="PS51462"/>
    </source>
</evidence>
<dbReference type="GO" id="GO:0046872">
    <property type="term" value="F:metal ion binding"/>
    <property type="evidence" value="ECO:0007669"/>
    <property type="project" value="UniProtKB-KW"/>
</dbReference>
<keyword evidence="6" id="KW-0227">DNA damage</keyword>
<dbReference type="PROSITE" id="PS51462">
    <property type="entry name" value="NUDIX"/>
    <property type="match status" value="1"/>
</dbReference>
<keyword evidence="5" id="KW-0479">Metal-binding</keyword>
<keyword evidence="7" id="KW-0378">Hydrolase</keyword>
<keyword evidence="3" id="KW-0515">Mutator protein</keyword>
<dbReference type="CDD" id="cd03425">
    <property type="entry name" value="NUDIX_MutT_NudA_like"/>
    <property type="match status" value="1"/>
</dbReference>
<comment type="catalytic activity">
    <reaction evidence="10">
        <text>8-oxo-dGTP + H2O = 8-oxo-dGMP + diphosphate + H(+)</text>
        <dbReference type="Rhea" id="RHEA:31575"/>
        <dbReference type="ChEBI" id="CHEBI:15377"/>
        <dbReference type="ChEBI" id="CHEBI:15378"/>
        <dbReference type="ChEBI" id="CHEBI:33019"/>
        <dbReference type="ChEBI" id="CHEBI:63224"/>
        <dbReference type="ChEBI" id="CHEBI:77896"/>
        <dbReference type="EC" id="3.6.1.55"/>
    </reaction>
</comment>
<comment type="caution">
    <text evidence="13">The sequence shown here is derived from an EMBL/GenBank/DDBJ whole genome shotgun (WGS) entry which is preliminary data.</text>
</comment>